<keyword evidence="2 5" id="KW-0812">Transmembrane</keyword>
<proteinExistence type="predicted"/>
<dbReference type="Proteomes" id="UP001345691">
    <property type="component" value="Unassembled WGS sequence"/>
</dbReference>
<keyword evidence="4 5" id="KW-0472">Membrane</keyword>
<keyword evidence="3 5" id="KW-1133">Transmembrane helix</keyword>
<keyword evidence="7" id="KW-1185">Reference proteome</keyword>
<evidence type="ECO:0000256" key="5">
    <source>
        <dbReference type="SAM" id="Phobius"/>
    </source>
</evidence>
<evidence type="ECO:0000313" key="6">
    <source>
        <dbReference type="EMBL" id="KAK5057346.1"/>
    </source>
</evidence>
<dbReference type="PANTHER" id="PTHR23502">
    <property type="entry name" value="MAJOR FACILITATOR SUPERFAMILY"/>
    <property type="match status" value="1"/>
</dbReference>
<dbReference type="Pfam" id="PF07690">
    <property type="entry name" value="MFS_1"/>
    <property type="match status" value="1"/>
</dbReference>
<organism evidence="6 7">
    <name type="scientific">Exophiala sideris</name>
    <dbReference type="NCBI Taxonomy" id="1016849"/>
    <lineage>
        <taxon>Eukaryota</taxon>
        <taxon>Fungi</taxon>
        <taxon>Dikarya</taxon>
        <taxon>Ascomycota</taxon>
        <taxon>Pezizomycotina</taxon>
        <taxon>Eurotiomycetes</taxon>
        <taxon>Chaetothyriomycetidae</taxon>
        <taxon>Chaetothyriales</taxon>
        <taxon>Herpotrichiellaceae</taxon>
        <taxon>Exophiala</taxon>
    </lineage>
</organism>
<name>A0ABR0J6A9_9EURO</name>
<feature type="transmembrane region" description="Helical" evidence="5">
    <location>
        <begin position="192"/>
        <end position="216"/>
    </location>
</feature>
<reference evidence="6 7" key="1">
    <citation type="submission" date="2023-08" db="EMBL/GenBank/DDBJ databases">
        <title>Black Yeasts Isolated from many extreme environments.</title>
        <authorList>
            <person name="Coleine C."/>
            <person name="Stajich J.E."/>
            <person name="Selbmann L."/>
        </authorList>
    </citation>
    <scope>NUCLEOTIDE SEQUENCE [LARGE SCALE GENOMIC DNA]</scope>
    <source>
        <strain evidence="6 7">CCFEE 6328</strain>
    </source>
</reference>
<evidence type="ECO:0000256" key="2">
    <source>
        <dbReference type="ARBA" id="ARBA00022692"/>
    </source>
</evidence>
<dbReference type="Gene3D" id="1.20.1250.20">
    <property type="entry name" value="MFS general substrate transporter like domains"/>
    <property type="match status" value="1"/>
</dbReference>
<evidence type="ECO:0000313" key="7">
    <source>
        <dbReference type="Proteomes" id="UP001345691"/>
    </source>
</evidence>
<protein>
    <recommendedName>
        <fullName evidence="8">Major facilitator superfamily (MFS) profile domain-containing protein</fullName>
    </recommendedName>
</protein>
<feature type="transmembrane region" description="Helical" evidence="5">
    <location>
        <begin position="77"/>
        <end position="96"/>
    </location>
</feature>
<evidence type="ECO:0000256" key="3">
    <source>
        <dbReference type="ARBA" id="ARBA00022989"/>
    </source>
</evidence>
<feature type="transmembrane region" description="Helical" evidence="5">
    <location>
        <begin position="153"/>
        <end position="172"/>
    </location>
</feature>
<dbReference type="InterPro" id="IPR036259">
    <property type="entry name" value="MFS_trans_sf"/>
</dbReference>
<dbReference type="PANTHER" id="PTHR23502:SF24">
    <property type="entry name" value="TRANSPORTER, PUTATIVE-RELATED"/>
    <property type="match status" value="1"/>
</dbReference>
<feature type="transmembrane region" description="Helical" evidence="5">
    <location>
        <begin position="260"/>
        <end position="277"/>
    </location>
</feature>
<sequence>MSSPMSLAPLSEYYGRTLLYVVPYGIFLLFVLGTALVDNLGGFLMLRLLSGLFASVTIANFGGTIADLWPRHQVGPAISLFLWAAVCGSPSGYFLYSFIAQTRGWRDVFWAMLGIHGGLWLLLQRNSSNVTVPEEMKRKSLSQLFRVTLSRPFRFLATEAIIIFCALYNGYLYGLSFLFNDAFNLVFGEKGYGFNVIGVGLAFLGVVVGVSLGPIVNIWQERHYQKAIHAHEQASVEEGPDDPNASKDDNRFKNIPEARLQLGKVAAVLFPISLFWFGWCSVPSYHIHWIVPILATVTFGFSFYTLILMTYMYIEDSYMVYSASALAGVGLVRNLAGAGFPLFGTQMYENEASDSLPTKIAPAMHEYSLSACFTDTAL</sequence>
<dbReference type="SUPFAM" id="SSF103473">
    <property type="entry name" value="MFS general substrate transporter"/>
    <property type="match status" value="1"/>
</dbReference>
<feature type="transmembrane region" description="Helical" evidence="5">
    <location>
        <begin position="20"/>
        <end position="37"/>
    </location>
</feature>
<evidence type="ECO:0000256" key="1">
    <source>
        <dbReference type="ARBA" id="ARBA00004141"/>
    </source>
</evidence>
<comment type="subcellular location">
    <subcellularLocation>
        <location evidence="1">Membrane</location>
        <topology evidence="1">Multi-pass membrane protein</topology>
    </subcellularLocation>
</comment>
<evidence type="ECO:0000256" key="4">
    <source>
        <dbReference type="ARBA" id="ARBA00023136"/>
    </source>
</evidence>
<evidence type="ECO:0008006" key="8">
    <source>
        <dbReference type="Google" id="ProtNLM"/>
    </source>
</evidence>
<feature type="transmembrane region" description="Helical" evidence="5">
    <location>
        <begin position="44"/>
        <end position="65"/>
    </location>
</feature>
<dbReference type="EMBL" id="JAVRRF010000016">
    <property type="protein sequence ID" value="KAK5057346.1"/>
    <property type="molecule type" value="Genomic_DNA"/>
</dbReference>
<feature type="transmembrane region" description="Helical" evidence="5">
    <location>
        <begin position="289"/>
        <end position="314"/>
    </location>
</feature>
<dbReference type="InterPro" id="IPR011701">
    <property type="entry name" value="MFS"/>
</dbReference>
<gene>
    <name evidence="6" type="ORF">LTR69_007386</name>
</gene>
<comment type="caution">
    <text evidence="6">The sequence shown here is derived from an EMBL/GenBank/DDBJ whole genome shotgun (WGS) entry which is preliminary data.</text>
</comment>
<accession>A0ABR0J6A9</accession>